<proteinExistence type="predicted"/>
<organism evidence="3 4">
    <name type="scientific">Sporisorium reilianum (strain SRZ2)</name>
    <name type="common">Maize head smut fungus</name>
    <dbReference type="NCBI Taxonomy" id="999809"/>
    <lineage>
        <taxon>Eukaryota</taxon>
        <taxon>Fungi</taxon>
        <taxon>Dikarya</taxon>
        <taxon>Basidiomycota</taxon>
        <taxon>Ustilaginomycotina</taxon>
        <taxon>Ustilaginomycetes</taxon>
        <taxon>Ustilaginales</taxon>
        <taxon>Ustilaginaceae</taxon>
        <taxon>Sporisorium</taxon>
    </lineage>
</organism>
<dbReference type="InterPro" id="IPR052965">
    <property type="entry name" value="Pigment-catalase-like"/>
</dbReference>
<feature type="region of interest" description="Disordered" evidence="1">
    <location>
        <begin position="386"/>
        <end position="410"/>
    </location>
</feature>
<dbReference type="VEuPathDB" id="FungiDB:sr12012"/>
<sequence length="434" mass="43020">MKLTLSFVLALAAASSATASPLVRRQQSATSALGNLPTPSAVLSSAGSIASIPTSVATRSASSASPAAPSTTAVPTPPTSPTTFNDTQILQYALTLEHLEATFYNQSLSKLSAADFEDAGYNASVRNRIYSIGRDEAAHVELLTKALGNASVPACTYSFSSVTDVPSFLTTARVLEGVGVSAYLGAAQNVTEKSALETAGSILVVEGQHQAYLIAQTNDGGNSIPSPFATPLDFKQVYSLAAPFIASCPQNASLPITAFPTLSLTGGAANGSFTPGQQVTVSYNASNTTSTANQTYLAVIQGVAGAQFVPLTSGSGSQVSLPANLTGGQMYAVVTSSNGTVTDDNTLAGPAVGYVNVPLPQAPDATSTGSASSSAASGVATATASGSDSIVSSAPASSSTGSASSAGAASTSQALAPSLASLGSANVPQPTASN</sequence>
<dbReference type="Pfam" id="PF13668">
    <property type="entry name" value="Ferritin_2"/>
    <property type="match status" value="1"/>
</dbReference>
<dbReference type="EMBL" id="FQ311430">
    <property type="protein sequence ID" value="CBQ68147.1"/>
    <property type="molecule type" value="Genomic_DNA"/>
</dbReference>
<feature type="compositionally biased region" description="Low complexity" evidence="1">
    <location>
        <begin position="60"/>
        <end position="74"/>
    </location>
</feature>
<dbReference type="OrthoDB" id="2098436at2759"/>
<evidence type="ECO:0000256" key="2">
    <source>
        <dbReference type="SAM" id="SignalP"/>
    </source>
</evidence>
<feature type="chain" id="PRO_5003216427" evidence="2">
    <location>
        <begin position="20"/>
        <end position="434"/>
    </location>
</feature>
<dbReference type="HOGENOM" id="CLU_029630_0_0_1"/>
<keyword evidence="2" id="KW-0732">Signal</keyword>
<evidence type="ECO:0000313" key="4">
    <source>
        <dbReference type="Proteomes" id="UP000008867"/>
    </source>
</evidence>
<feature type="signal peptide" evidence="2">
    <location>
        <begin position="1"/>
        <end position="19"/>
    </location>
</feature>
<dbReference type="SUPFAM" id="SSF47240">
    <property type="entry name" value="Ferritin-like"/>
    <property type="match status" value="1"/>
</dbReference>
<dbReference type="eggNOG" id="ENOG502RXKA">
    <property type="taxonomic scope" value="Eukaryota"/>
</dbReference>
<evidence type="ECO:0000256" key="1">
    <source>
        <dbReference type="SAM" id="MobiDB-lite"/>
    </source>
</evidence>
<gene>
    <name evidence="3" type="ORF">sr12012</name>
</gene>
<keyword evidence="4" id="KW-1185">Reference proteome</keyword>
<feature type="region of interest" description="Disordered" evidence="1">
    <location>
        <begin position="60"/>
        <end position="82"/>
    </location>
</feature>
<dbReference type="InterPro" id="IPR009078">
    <property type="entry name" value="Ferritin-like_SF"/>
</dbReference>
<dbReference type="CDD" id="cd00657">
    <property type="entry name" value="Ferritin_like"/>
    <property type="match status" value="1"/>
</dbReference>
<dbReference type="PANTHER" id="PTHR31694">
    <property type="entry name" value="DESICCATION-LIKE PROTEIN"/>
    <property type="match status" value="1"/>
</dbReference>
<dbReference type="Proteomes" id="UP000008867">
    <property type="component" value="Chromosome 1"/>
</dbReference>
<name>E6ZLE4_SPORE</name>
<reference evidence="3 4" key="1">
    <citation type="journal article" date="2010" name="Science">
        <title>Pathogenicity determinants in smut fungi revealed by genome comparison.</title>
        <authorList>
            <person name="Schirawski J."/>
            <person name="Mannhaupt G."/>
            <person name="Muench K."/>
            <person name="Brefort T."/>
            <person name="Schipper K."/>
            <person name="Doehlemann G."/>
            <person name="Di Stasio M."/>
            <person name="Roessel N."/>
            <person name="Mendoza-Mendoza A."/>
            <person name="Pester D."/>
            <person name="Mueller O."/>
            <person name="Winterberg B."/>
            <person name="Meyer E."/>
            <person name="Ghareeb H."/>
            <person name="Wollenberg T."/>
            <person name="Muensterkoetter M."/>
            <person name="Wong P."/>
            <person name="Walter M."/>
            <person name="Stukenbrock E."/>
            <person name="Gueldener U."/>
            <person name="Kahmann R."/>
        </authorList>
    </citation>
    <scope>NUCLEOTIDE SEQUENCE [LARGE SCALE GENOMIC DNA]</scope>
    <source>
        <strain evidence="4">SRZ2</strain>
    </source>
</reference>
<protein>
    <submittedName>
        <fullName evidence="3">Related to stress response protein rds1p</fullName>
    </submittedName>
</protein>
<accession>E6ZLE4</accession>
<evidence type="ECO:0000313" key="3">
    <source>
        <dbReference type="EMBL" id="CBQ68147.1"/>
    </source>
</evidence>
<dbReference type="AlphaFoldDB" id="E6ZLE4"/>
<dbReference type="PANTHER" id="PTHR31694:SF26">
    <property type="entry name" value="OS05G0151100 PROTEIN"/>
    <property type="match status" value="1"/>
</dbReference>